<dbReference type="CDD" id="cd03801">
    <property type="entry name" value="GT4_PimA-like"/>
    <property type="match status" value="1"/>
</dbReference>
<evidence type="ECO:0000313" key="4">
    <source>
        <dbReference type="Proteomes" id="UP000286687"/>
    </source>
</evidence>
<dbReference type="RefSeq" id="WP_127814523.1">
    <property type="nucleotide sequence ID" value="NZ_LDER01000351.1"/>
</dbReference>
<dbReference type="InterPro" id="IPR001296">
    <property type="entry name" value="Glyco_trans_1"/>
</dbReference>
<evidence type="ECO:0000313" key="3">
    <source>
        <dbReference type="EMBL" id="RVU60843.1"/>
    </source>
</evidence>
<dbReference type="EMBL" id="LDER01000351">
    <property type="protein sequence ID" value="RVU60843.1"/>
    <property type="molecule type" value="Genomic_DNA"/>
</dbReference>
<protein>
    <submittedName>
        <fullName evidence="3">Glycosyl transferase family 1</fullName>
    </submittedName>
</protein>
<dbReference type="GO" id="GO:0009103">
    <property type="term" value="P:lipopolysaccharide biosynthetic process"/>
    <property type="evidence" value="ECO:0007669"/>
    <property type="project" value="TreeGrafter"/>
</dbReference>
<evidence type="ECO:0000259" key="2">
    <source>
        <dbReference type="Pfam" id="PF00534"/>
    </source>
</evidence>
<reference evidence="3 4" key="1">
    <citation type="submission" date="2018-01" db="EMBL/GenBank/DDBJ databases">
        <title>Complete genome sequence of G25-42.</title>
        <authorList>
            <person name="Zheng Z."/>
            <person name="Sun M."/>
        </authorList>
    </citation>
    <scope>NUCLEOTIDE SEQUENCE [LARGE SCALE GENOMIC DNA]</scope>
    <source>
        <strain evidence="3 4">G25-42</strain>
    </source>
</reference>
<dbReference type="Proteomes" id="UP000286687">
    <property type="component" value="Unassembled WGS sequence"/>
</dbReference>
<sequence length="381" mass="43775">MKDILILAPYYLPGFKGGGPIRSISNLVHTLGNELNFKIITSDRDLGDSIAYEKAQNEVWTKVGLAEVYYVTPEKFNFRYLRKIIKSTHYDFIYLNSFFNTNFSVIPILLRIMGIIPYKPIIVAPRGEFSPGALKIKKFKKELFIESTKLVGLHNKVIWHATSEEEKIDIKQIYGEEVPVRVAQNLPNIFENKEHQKKEKKRGELKLVFLSRITEKKNLKGALTFLKGITGNITFDIYGPIENQNYWKTCQDVIESLPNNVQVNYMGQVNNNKVHLLLSNYNAFLFPTFGENYGHVIVESLLAGCPVIISDQTPWKNLENEGAGWTIPLEKEETFISALNDIVHMDSEEFQQLSRSASEYAVKMFFCEEILKQNRDLFSTN</sequence>
<gene>
    <name evidence="3" type="ORF">BM74_29150</name>
</gene>
<proteinExistence type="predicted"/>
<dbReference type="PANTHER" id="PTHR46401:SF2">
    <property type="entry name" value="GLYCOSYLTRANSFERASE WBBK-RELATED"/>
    <property type="match status" value="1"/>
</dbReference>
<dbReference type="Gene3D" id="3.40.50.2000">
    <property type="entry name" value="Glycogen Phosphorylase B"/>
    <property type="match status" value="1"/>
</dbReference>
<keyword evidence="1 3" id="KW-0808">Transferase</keyword>
<dbReference type="AlphaFoldDB" id="A0A437SBL0"/>
<evidence type="ECO:0000256" key="1">
    <source>
        <dbReference type="ARBA" id="ARBA00022679"/>
    </source>
</evidence>
<feature type="domain" description="Glycosyl transferase family 1" evidence="2">
    <location>
        <begin position="192"/>
        <end position="355"/>
    </location>
</feature>
<dbReference type="Pfam" id="PF00534">
    <property type="entry name" value="Glycos_transf_1"/>
    <property type="match status" value="1"/>
</dbReference>
<dbReference type="SUPFAM" id="SSF53756">
    <property type="entry name" value="UDP-Glycosyltransferase/glycogen phosphorylase"/>
    <property type="match status" value="1"/>
</dbReference>
<dbReference type="PANTHER" id="PTHR46401">
    <property type="entry name" value="GLYCOSYLTRANSFERASE WBBK-RELATED"/>
    <property type="match status" value="1"/>
</dbReference>
<accession>A0A437SBL0</accession>
<comment type="caution">
    <text evidence="3">The sequence shown here is derived from an EMBL/GenBank/DDBJ whole genome shotgun (WGS) entry which is preliminary data.</text>
</comment>
<organism evidence="3 4">
    <name type="scientific">Bacillus thuringiensis</name>
    <dbReference type="NCBI Taxonomy" id="1428"/>
    <lineage>
        <taxon>Bacteria</taxon>
        <taxon>Bacillati</taxon>
        <taxon>Bacillota</taxon>
        <taxon>Bacilli</taxon>
        <taxon>Bacillales</taxon>
        <taxon>Bacillaceae</taxon>
        <taxon>Bacillus</taxon>
        <taxon>Bacillus cereus group</taxon>
    </lineage>
</organism>
<dbReference type="GO" id="GO:0016757">
    <property type="term" value="F:glycosyltransferase activity"/>
    <property type="evidence" value="ECO:0007669"/>
    <property type="project" value="InterPro"/>
</dbReference>
<name>A0A437SBL0_BACTU</name>